<dbReference type="Proteomes" id="UP000024816">
    <property type="component" value="Unassembled WGS sequence"/>
</dbReference>
<dbReference type="Pfam" id="PF00023">
    <property type="entry name" value="Ank"/>
    <property type="match status" value="2"/>
</dbReference>
<keyword evidence="4" id="KW-0732">Signal</keyword>
<dbReference type="InterPro" id="IPR036770">
    <property type="entry name" value="Ankyrin_rpt-contain_sf"/>
</dbReference>
<keyword evidence="2 3" id="KW-0040">ANK repeat</keyword>
<proteinExistence type="predicted"/>
<evidence type="ECO:0000313" key="6">
    <source>
        <dbReference type="Proteomes" id="UP000024816"/>
    </source>
</evidence>
<dbReference type="OrthoDB" id="7615179at2"/>
<feature type="repeat" description="ANK" evidence="3">
    <location>
        <begin position="562"/>
        <end position="594"/>
    </location>
</feature>
<dbReference type="EMBL" id="ARYJ01000013">
    <property type="protein sequence ID" value="KCZ86525.1"/>
    <property type="molecule type" value="Genomic_DNA"/>
</dbReference>
<dbReference type="PROSITE" id="PS50088">
    <property type="entry name" value="ANK_REPEAT"/>
    <property type="match status" value="2"/>
</dbReference>
<feature type="signal peptide" evidence="4">
    <location>
        <begin position="1"/>
        <end position="22"/>
    </location>
</feature>
<dbReference type="PATRIC" id="fig|1280952.3.peg.3057"/>
<dbReference type="STRING" id="1280952.HJA_15274"/>
<comment type="caution">
    <text evidence="5">The sequence shown here is derived from an EMBL/GenBank/DDBJ whole genome shotgun (WGS) entry which is preliminary data.</text>
</comment>
<feature type="chain" id="PRO_5001571900" evidence="4">
    <location>
        <begin position="23"/>
        <end position="624"/>
    </location>
</feature>
<dbReference type="PANTHER" id="PTHR24173:SF74">
    <property type="entry name" value="ANKYRIN REPEAT DOMAIN-CONTAINING PROTEIN 16"/>
    <property type="match status" value="1"/>
</dbReference>
<organism evidence="5 6">
    <name type="scientific">Hyphomonas jannaschiana VP2</name>
    <dbReference type="NCBI Taxonomy" id="1280952"/>
    <lineage>
        <taxon>Bacteria</taxon>
        <taxon>Pseudomonadati</taxon>
        <taxon>Pseudomonadota</taxon>
        <taxon>Alphaproteobacteria</taxon>
        <taxon>Hyphomonadales</taxon>
        <taxon>Hyphomonadaceae</taxon>
        <taxon>Hyphomonas</taxon>
    </lineage>
</organism>
<dbReference type="PANTHER" id="PTHR24173">
    <property type="entry name" value="ANKYRIN REPEAT CONTAINING"/>
    <property type="match status" value="1"/>
</dbReference>
<dbReference type="Gene3D" id="1.25.40.20">
    <property type="entry name" value="Ankyrin repeat-containing domain"/>
    <property type="match status" value="1"/>
</dbReference>
<dbReference type="SMART" id="SM00248">
    <property type="entry name" value="ANK"/>
    <property type="match status" value="2"/>
</dbReference>
<dbReference type="PROSITE" id="PS51257">
    <property type="entry name" value="PROKAR_LIPOPROTEIN"/>
    <property type="match status" value="1"/>
</dbReference>
<reference evidence="5 6" key="1">
    <citation type="journal article" date="2014" name="Antonie Van Leeuwenhoek">
        <title>Hyphomonas beringensis sp. nov. and Hyphomonas chukchiensis sp. nov., isolated from surface seawater of the Bering Sea and Chukchi Sea.</title>
        <authorList>
            <person name="Li C."/>
            <person name="Lai Q."/>
            <person name="Li G."/>
            <person name="Dong C."/>
            <person name="Wang J."/>
            <person name="Liao Y."/>
            <person name="Shao Z."/>
        </authorList>
    </citation>
    <scope>NUCLEOTIDE SEQUENCE [LARGE SCALE GENOMIC DNA]</scope>
    <source>
        <strain evidence="5 6">VP2</strain>
    </source>
</reference>
<dbReference type="AlphaFoldDB" id="A0A059F7G8"/>
<dbReference type="RefSeq" id="WP_035583821.1">
    <property type="nucleotide sequence ID" value="NZ_ARYJ01000013.1"/>
</dbReference>
<sequence>MKTQKGALIAGLLALTACAHGAAEPEPPPRETGWNVAPFRPHLIRNETPDLCEPVTAAWTNLFDAAGRLDSADLDLSGVPHEATFAFPETVRSGRAARSQSLYYKTFEARHDIDGDGDEEVLFLVSNDAGWRYLGGSLYLFDTVAEFDAMRVQYPERYGEISSTYHWNELAAEVTGEPVATFGRVHRVQLFLQEGALYTVSDGRGVSRGQDSKRETLRRVWPAEEAETVCEIQIRPEPEQFEPFISASPFYQALKAMYAGPEQGGMCYGTLGWTGVPPEAILPDLFYRPQAWPEPNGRFGPEDEPQDDVARQLRPLSWGATDPFSWQVYLSLRQDQPDFLRRMEEYYTERFAMPPEEAKTAALQAWRALVDRIFYARNNDMLLAFLATQPMNWDNPVDFPFGASPNEMLDAVEAALKQPEALNNITPWWHGAIWARQISAAILAGEPVEDIRDLYRAYVGTYLPPADPSKPKRYERDIARLHANVLAAASVRPDVLGILPELGVPLDRSTNRFGKTALMYAAQLDMPDSVRVLLDAGVDMNQRTQSVPEGERYRTCGKLQRDHRTALMYAAENASEELILLLLDAGADPAAQDTEGNTASWYLARNTKLGDDARTRLETRLAVE</sequence>
<evidence type="ECO:0000256" key="3">
    <source>
        <dbReference type="PROSITE-ProRule" id="PRU00023"/>
    </source>
</evidence>
<feature type="repeat" description="ANK" evidence="3">
    <location>
        <begin position="513"/>
        <end position="545"/>
    </location>
</feature>
<gene>
    <name evidence="5" type="ORF">HJA_15274</name>
</gene>
<dbReference type="InterPro" id="IPR002110">
    <property type="entry name" value="Ankyrin_rpt"/>
</dbReference>
<dbReference type="SUPFAM" id="SSF48403">
    <property type="entry name" value="Ankyrin repeat"/>
    <property type="match status" value="1"/>
</dbReference>
<protein>
    <submittedName>
        <fullName evidence="5">Ankyrin repeat-containing protein</fullName>
    </submittedName>
</protein>
<evidence type="ECO:0000256" key="2">
    <source>
        <dbReference type="ARBA" id="ARBA00023043"/>
    </source>
</evidence>
<keyword evidence="6" id="KW-1185">Reference proteome</keyword>
<evidence type="ECO:0000313" key="5">
    <source>
        <dbReference type="EMBL" id="KCZ86525.1"/>
    </source>
</evidence>
<name>A0A059F7G8_9PROT</name>
<keyword evidence="1" id="KW-0677">Repeat</keyword>
<dbReference type="PROSITE" id="PS50297">
    <property type="entry name" value="ANK_REP_REGION"/>
    <property type="match status" value="2"/>
</dbReference>
<accession>A0A059F7G8</accession>
<evidence type="ECO:0000256" key="1">
    <source>
        <dbReference type="ARBA" id="ARBA00022737"/>
    </source>
</evidence>
<evidence type="ECO:0000256" key="4">
    <source>
        <dbReference type="SAM" id="SignalP"/>
    </source>
</evidence>
<dbReference type="eggNOG" id="COG0666">
    <property type="taxonomic scope" value="Bacteria"/>
</dbReference>